<name>A0AAN8UBN7_9MAGN</name>
<organism evidence="2 3">
    <name type="scientific">Dillenia turbinata</name>
    <dbReference type="NCBI Taxonomy" id="194707"/>
    <lineage>
        <taxon>Eukaryota</taxon>
        <taxon>Viridiplantae</taxon>
        <taxon>Streptophyta</taxon>
        <taxon>Embryophyta</taxon>
        <taxon>Tracheophyta</taxon>
        <taxon>Spermatophyta</taxon>
        <taxon>Magnoliopsida</taxon>
        <taxon>eudicotyledons</taxon>
        <taxon>Gunneridae</taxon>
        <taxon>Pentapetalae</taxon>
        <taxon>Dilleniales</taxon>
        <taxon>Dilleniaceae</taxon>
        <taxon>Dillenia</taxon>
    </lineage>
</organism>
<protein>
    <submittedName>
        <fullName evidence="2">Uncharacterized protein</fullName>
    </submittedName>
</protein>
<sequence>MGTGNEEWRKKADIHKMSAEEVKAAGVEGSKRPPQGQHPGEILHQRRALPYSRTTMAICGFVISGSQGPKPQLAMSPKSPATLCALKITILASNHTLFQFFVKNLVFALSTLNKFK</sequence>
<evidence type="ECO:0000313" key="2">
    <source>
        <dbReference type="EMBL" id="KAK6912490.1"/>
    </source>
</evidence>
<accession>A0AAN8UBN7</accession>
<proteinExistence type="predicted"/>
<dbReference type="Proteomes" id="UP001370490">
    <property type="component" value="Unassembled WGS sequence"/>
</dbReference>
<gene>
    <name evidence="2" type="ORF">RJ641_022091</name>
</gene>
<evidence type="ECO:0000313" key="3">
    <source>
        <dbReference type="Proteomes" id="UP001370490"/>
    </source>
</evidence>
<keyword evidence="3" id="KW-1185">Reference proteome</keyword>
<reference evidence="2 3" key="1">
    <citation type="submission" date="2023-12" db="EMBL/GenBank/DDBJ databases">
        <title>A high-quality genome assembly for Dillenia turbinata (Dilleniales).</title>
        <authorList>
            <person name="Chanderbali A."/>
        </authorList>
    </citation>
    <scope>NUCLEOTIDE SEQUENCE [LARGE SCALE GENOMIC DNA]</scope>
    <source>
        <strain evidence="2">LSX21</strain>
        <tissue evidence="2">Leaf</tissue>
    </source>
</reference>
<evidence type="ECO:0000256" key="1">
    <source>
        <dbReference type="SAM" id="MobiDB-lite"/>
    </source>
</evidence>
<feature type="region of interest" description="Disordered" evidence="1">
    <location>
        <begin position="22"/>
        <end position="43"/>
    </location>
</feature>
<dbReference type="AlphaFoldDB" id="A0AAN8UBN7"/>
<comment type="caution">
    <text evidence="2">The sequence shown here is derived from an EMBL/GenBank/DDBJ whole genome shotgun (WGS) entry which is preliminary data.</text>
</comment>
<dbReference type="EMBL" id="JBAMMX010000027">
    <property type="protein sequence ID" value="KAK6912490.1"/>
    <property type="molecule type" value="Genomic_DNA"/>
</dbReference>